<proteinExistence type="predicted"/>
<protein>
    <submittedName>
        <fullName evidence="1">Uncharacterized protein</fullName>
    </submittedName>
</protein>
<dbReference type="Pfam" id="PF13306">
    <property type="entry name" value="LRR_5"/>
    <property type="match status" value="1"/>
</dbReference>
<dbReference type="InterPro" id="IPR026906">
    <property type="entry name" value="LRR_5"/>
</dbReference>
<dbReference type="Proteomes" id="UP001162640">
    <property type="component" value="Unassembled WGS sequence"/>
</dbReference>
<dbReference type="InterPro" id="IPR032675">
    <property type="entry name" value="LRR_dom_sf"/>
</dbReference>
<sequence>MDGRSVKYETKDNKFVLLELLRLRLRCEVLLSGNNFLGTDDYRRLLVELIPDDTLMAMRVVSKSWLRVVTGVIDDSVESGAMIVHAGNDISLDDAYERVETRNRVTRVHFLPNIMQIGYYAACDANLVVIEITEGLKWIGTQAFSICHSLTTVYFTSTLKLIGVTAFGSCSSLDNVDLIHTNLEELGEFAFCNCSELKSMTIPDSLQKLGDYVFYDCYKLVPSNIVDDFSYEDVTPQVVAHLRSLQN</sequence>
<reference evidence="2" key="1">
    <citation type="journal article" date="2023" name="Commun. Biol.">
        <title>Genome analysis of Parmales, the sister group of diatoms, reveals the evolutionary specialization of diatoms from phago-mixotrophs to photoautotrophs.</title>
        <authorList>
            <person name="Ban H."/>
            <person name="Sato S."/>
            <person name="Yoshikawa S."/>
            <person name="Yamada K."/>
            <person name="Nakamura Y."/>
            <person name="Ichinomiya M."/>
            <person name="Sato N."/>
            <person name="Blanc-Mathieu R."/>
            <person name="Endo H."/>
            <person name="Kuwata A."/>
            <person name="Ogata H."/>
        </authorList>
    </citation>
    <scope>NUCLEOTIDE SEQUENCE [LARGE SCALE GENOMIC DNA]</scope>
</reference>
<evidence type="ECO:0000313" key="2">
    <source>
        <dbReference type="Proteomes" id="UP001162640"/>
    </source>
</evidence>
<dbReference type="Gene3D" id="3.80.10.10">
    <property type="entry name" value="Ribonuclease Inhibitor"/>
    <property type="match status" value="1"/>
</dbReference>
<gene>
    <name evidence="1" type="ORF">TL16_g12142</name>
</gene>
<dbReference type="AlphaFoldDB" id="A0A9W7ET29"/>
<evidence type="ECO:0000313" key="1">
    <source>
        <dbReference type="EMBL" id="GMH91744.1"/>
    </source>
</evidence>
<organism evidence="1 2">
    <name type="scientific">Triparma laevis f. inornata</name>
    <dbReference type="NCBI Taxonomy" id="1714386"/>
    <lineage>
        <taxon>Eukaryota</taxon>
        <taxon>Sar</taxon>
        <taxon>Stramenopiles</taxon>
        <taxon>Ochrophyta</taxon>
        <taxon>Bolidophyceae</taxon>
        <taxon>Parmales</taxon>
        <taxon>Triparmaceae</taxon>
        <taxon>Triparma</taxon>
    </lineage>
</organism>
<dbReference type="PANTHER" id="PTHR45661">
    <property type="entry name" value="SURFACE ANTIGEN"/>
    <property type="match status" value="1"/>
</dbReference>
<dbReference type="InterPro" id="IPR053139">
    <property type="entry name" value="Surface_bspA-like"/>
</dbReference>
<dbReference type="PANTHER" id="PTHR45661:SF3">
    <property type="entry name" value="IG-LIKE DOMAIN-CONTAINING PROTEIN"/>
    <property type="match status" value="1"/>
</dbReference>
<comment type="caution">
    <text evidence="1">The sequence shown here is derived from an EMBL/GenBank/DDBJ whole genome shotgun (WGS) entry which is preliminary data.</text>
</comment>
<name>A0A9W7ET29_9STRA</name>
<dbReference type="EMBL" id="BLQM01000478">
    <property type="protein sequence ID" value="GMH91744.1"/>
    <property type="molecule type" value="Genomic_DNA"/>
</dbReference>
<accession>A0A9W7ET29</accession>
<dbReference type="SUPFAM" id="SSF52058">
    <property type="entry name" value="L domain-like"/>
    <property type="match status" value="1"/>
</dbReference>